<comment type="catalytic activity">
    <reaction evidence="1">
        <text>ATP + protein L-histidine = ADP + protein N-phospho-L-histidine.</text>
        <dbReference type="EC" id="2.7.13.3"/>
    </reaction>
</comment>
<dbReference type="KEGG" id="kol:Kole_0023"/>
<keyword evidence="4" id="KW-0808">Transferase</keyword>
<dbReference type="PRINTS" id="PR00344">
    <property type="entry name" value="BCTRLSENSOR"/>
</dbReference>
<dbReference type="PANTHER" id="PTHR43065">
    <property type="entry name" value="SENSOR HISTIDINE KINASE"/>
    <property type="match status" value="1"/>
</dbReference>
<dbReference type="HOGENOM" id="CLU_125323_0_0_0"/>
<dbReference type="EMBL" id="CP001634">
    <property type="protein sequence ID" value="ACR78752.1"/>
    <property type="molecule type" value="Genomic_DNA"/>
</dbReference>
<dbReference type="CDD" id="cd00075">
    <property type="entry name" value="HATPase"/>
    <property type="match status" value="1"/>
</dbReference>
<reference evidence="4 5" key="1">
    <citation type="submission" date="2009-06" db="EMBL/GenBank/DDBJ databases">
        <title>Complete sequence of Thermotogales bacterium TBF 19.5.1.</title>
        <authorList>
            <consortium name="US DOE Joint Genome Institute"/>
            <person name="Lucas S."/>
            <person name="Copeland A."/>
            <person name="Lapidus A."/>
            <person name="Glavina del Rio T."/>
            <person name="Tice H."/>
            <person name="Bruce D."/>
            <person name="Goodwin L."/>
            <person name="Pitluck S."/>
            <person name="Chertkov O."/>
            <person name="Brettin T."/>
            <person name="Detter J.C."/>
            <person name="Han C."/>
            <person name="Schmutz J."/>
            <person name="Larimer F."/>
            <person name="Land M."/>
            <person name="Hauser L."/>
            <person name="Kyrpides N."/>
            <person name="Ovchinnikova G."/>
            <person name="Noll K."/>
        </authorList>
    </citation>
    <scope>NUCLEOTIDE SEQUENCE [LARGE SCALE GENOMIC DNA]</scope>
    <source>
        <strain evidence="5">ATCC BAA-1733 / DSM 21960 / TBF 19.5.1</strain>
    </source>
</reference>
<evidence type="ECO:0000259" key="3">
    <source>
        <dbReference type="PROSITE" id="PS50109"/>
    </source>
</evidence>
<sequence>MRTIADHILDICQNAVDAGASQIKLSIEEIPGERFSFVVEDNGKGIPEEKLKEILDPFYTEKKKKVKFGLGLPMLKFASESTGGSFSIQSKPGVGTKVSATFNLSNIDCQPVGDLASAIFSAITMEAGVNWQIVRVKGQNGYSLTTEELKKILGDDFYSNPMKMKKIMELLNMMENSLGG</sequence>
<feature type="domain" description="Histidine kinase" evidence="3">
    <location>
        <begin position="1"/>
        <end position="106"/>
    </location>
</feature>
<dbReference type="GO" id="GO:0004673">
    <property type="term" value="F:protein histidine kinase activity"/>
    <property type="evidence" value="ECO:0007669"/>
    <property type="project" value="UniProtKB-EC"/>
</dbReference>
<dbReference type="EC" id="2.7.13.3" evidence="2"/>
<dbReference type="Proteomes" id="UP000002382">
    <property type="component" value="Chromosome"/>
</dbReference>
<reference evidence="4 5" key="2">
    <citation type="journal article" date="2011" name="J. Bacteriol.">
        <title>Genome Sequence of Kosmotoga olearia Strain TBF 19.5.1, a Thermophilic Bacterium with a Wide Growth Temperature Range, Isolated from the Troll B Oil Platform in the North Sea.</title>
        <authorList>
            <person name="Swithers K.S."/>
            <person name="Dipippo J.L."/>
            <person name="Bruce D.C."/>
            <person name="Detter C."/>
            <person name="Tapia R."/>
            <person name="Han S."/>
            <person name="Goodwin L.A."/>
            <person name="Han J."/>
            <person name="Woyke T."/>
            <person name="Pitluck S."/>
            <person name="Pennacchio L."/>
            <person name="Nolan M."/>
            <person name="Mikhailova N."/>
            <person name="Land M.L."/>
            <person name="Nesbo C.L."/>
            <person name="Gogarten J.P."/>
            <person name="Noll K.M."/>
        </authorList>
    </citation>
    <scope>NUCLEOTIDE SEQUENCE [LARGE SCALE GENOMIC DNA]</scope>
    <source>
        <strain evidence="5">ATCC BAA-1733 / DSM 21960 / TBF 19.5.1</strain>
    </source>
</reference>
<evidence type="ECO:0000313" key="5">
    <source>
        <dbReference type="Proteomes" id="UP000002382"/>
    </source>
</evidence>
<dbReference type="InterPro" id="IPR003594">
    <property type="entry name" value="HATPase_dom"/>
</dbReference>
<dbReference type="SUPFAM" id="SSF55874">
    <property type="entry name" value="ATPase domain of HSP90 chaperone/DNA topoisomerase II/histidine kinase"/>
    <property type="match status" value="1"/>
</dbReference>
<evidence type="ECO:0000313" key="4">
    <source>
        <dbReference type="EMBL" id="ACR78752.1"/>
    </source>
</evidence>
<dbReference type="Gene3D" id="3.30.565.10">
    <property type="entry name" value="Histidine kinase-like ATPase, C-terminal domain"/>
    <property type="match status" value="1"/>
</dbReference>
<accession>C5CHB3</accession>
<evidence type="ECO:0000256" key="1">
    <source>
        <dbReference type="ARBA" id="ARBA00000085"/>
    </source>
</evidence>
<protein>
    <recommendedName>
        <fullName evidence="2">histidine kinase</fullName>
        <ecNumber evidence="2">2.7.13.3</ecNumber>
    </recommendedName>
</protein>
<dbReference type="InterPro" id="IPR036890">
    <property type="entry name" value="HATPase_C_sf"/>
</dbReference>
<keyword evidence="5" id="KW-1185">Reference proteome</keyword>
<evidence type="ECO:0000256" key="2">
    <source>
        <dbReference type="ARBA" id="ARBA00012438"/>
    </source>
</evidence>
<dbReference type="SMART" id="SM00387">
    <property type="entry name" value="HATPase_c"/>
    <property type="match status" value="1"/>
</dbReference>
<gene>
    <name evidence="4" type="ordered locus">Kole_0023</name>
</gene>
<dbReference type="eggNOG" id="COG4191">
    <property type="taxonomic scope" value="Bacteria"/>
</dbReference>
<keyword evidence="4" id="KW-0418">Kinase</keyword>
<dbReference type="InterPro" id="IPR005467">
    <property type="entry name" value="His_kinase_dom"/>
</dbReference>
<dbReference type="InterPro" id="IPR004358">
    <property type="entry name" value="Sig_transdc_His_kin-like_C"/>
</dbReference>
<dbReference type="STRING" id="521045.Kole_0023"/>
<proteinExistence type="predicted"/>
<dbReference type="Pfam" id="PF02518">
    <property type="entry name" value="HATPase_c"/>
    <property type="match status" value="1"/>
</dbReference>
<dbReference type="AlphaFoldDB" id="C5CHB3"/>
<dbReference type="PROSITE" id="PS50109">
    <property type="entry name" value="HIS_KIN"/>
    <property type="match status" value="1"/>
</dbReference>
<name>C5CHB3_KOSOT</name>
<organism evidence="4 5">
    <name type="scientific">Kosmotoga olearia (strain ATCC BAA-1733 / DSM 21960 / TBF 19.5.1)</name>
    <dbReference type="NCBI Taxonomy" id="521045"/>
    <lineage>
        <taxon>Bacteria</taxon>
        <taxon>Thermotogati</taxon>
        <taxon>Thermotogota</taxon>
        <taxon>Thermotogae</taxon>
        <taxon>Kosmotogales</taxon>
        <taxon>Kosmotogaceae</taxon>
        <taxon>Kosmotoga</taxon>
    </lineage>
</organism>